<dbReference type="Pfam" id="PF14667">
    <property type="entry name" value="Polysacc_synt_C"/>
    <property type="match status" value="1"/>
</dbReference>
<keyword evidence="1" id="KW-1133">Transmembrane helix</keyword>
<dbReference type="GeneID" id="19012183"/>
<dbReference type="Gene3D" id="2.60.120.10">
    <property type="entry name" value="Jelly Rolls"/>
    <property type="match status" value="1"/>
</dbReference>
<protein>
    <recommendedName>
        <fullName evidence="2">Capsular polysaccharide assembling protein CapF C-terminal domain-containing protein</fullName>
    </recommendedName>
</protein>
<dbReference type="InterPro" id="IPR029303">
    <property type="entry name" value="CapF_C"/>
</dbReference>
<dbReference type="KEGG" id="bpg:Bathy13g02310"/>
<evidence type="ECO:0000313" key="3">
    <source>
        <dbReference type="EMBL" id="CCO19376.1"/>
    </source>
</evidence>
<dbReference type="InterPro" id="IPR011051">
    <property type="entry name" value="RmlC_Cupin_sf"/>
</dbReference>
<proteinExistence type="predicted"/>
<feature type="transmembrane region" description="Helical" evidence="1">
    <location>
        <begin position="12"/>
        <end position="33"/>
    </location>
</feature>
<feature type="domain" description="Capsular polysaccharide assembling protein CapF C-terminal" evidence="2">
    <location>
        <begin position="127"/>
        <end position="210"/>
    </location>
</feature>
<sequence length="232" mass="25484">MASVCSSCTSRGGRGALSLSLLLMMMVMVMMTMQNRSPILNVVFEDGGESAADVKQQSSTRKRKRTVDDVNIIPMPESNDPLASKRGEGAVKLKNDNNDIRNTSEKHWMEEIFRARDRAGLVGPKACKDVHFGTIERGKTRGNHRHRGKAETFAVFGNANGIVRVERETGGGYTDYSFSRGERVLVSSPRGLGHAVTNSDEKDGVMVIVACSDEAHDDDGDGMNDYQIWDDL</sequence>
<accession>K8EMW9</accession>
<dbReference type="SUPFAM" id="SSF51182">
    <property type="entry name" value="RmlC-like cupins"/>
    <property type="match status" value="1"/>
</dbReference>
<evidence type="ECO:0000259" key="2">
    <source>
        <dbReference type="Pfam" id="PF14667"/>
    </source>
</evidence>
<dbReference type="InterPro" id="IPR014710">
    <property type="entry name" value="RmlC-like_jellyroll"/>
</dbReference>
<dbReference type="PANTHER" id="PTHR37742:SF1">
    <property type="entry name" value="OS01G0810200 PROTEIN"/>
    <property type="match status" value="1"/>
</dbReference>
<dbReference type="Proteomes" id="UP000198341">
    <property type="component" value="Chromosome 13"/>
</dbReference>
<dbReference type="PANTHER" id="PTHR37742">
    <property type="entry name" value="OS01G0810200 PROTEIN"/>
    <property type="match status" value="1"/>
</dbReference>
<dbReference type="OrthoDB" id="2017432at2759"/>
<gene>
    <name evidence="3" type="ordered locus">Bathy13g02310</name>
</gene>
<evidence type="ECO:0000256" key="1">
    <source>
        <dbReference type="SAM" id="Phobius"/>
    </source>
</evidence>
<keyword evidence="4" id="KW-1185">Reference proteome</keyword>
<keyword evidence="1" id="KW-0812">Transmembrane</keyword>
<dbReference type="EMBL" id="FO082266">
    <property type="protein sequence ID" value="CCO19376.1"/>
    <property type="molecule type" value="Genomic_DNA"/>
</dbReference>
<dbReference type="AlphaFoldDB" id="K8EMW9"/>
<dbReference type="RefSeq" id="XP_007509573.1">
    <property type="nucleotide sequence ID" value="XM_007509511.1"/>
</dbReference>
<name>K8EMW9_9CHLO</name>
<reference evidence="3 4" key="1">
    <citation type="submission" date="2011-10" db="EMBL/GenBank/DDBJ databases">
        <authorList>
            <person name="Genoscope - CEA"/>
        </authorList>
    </citation>
    <scope>NUCLEOTIDE SEQUENCE [LARGE SCALE GENOMIC DNA]</scope>
    <source>
        <strain evidence="3 4">RCC 1105</strain>
    </source>
</reference>
<organism evidence="3 4">
    <name type="scientific">Bathycoccus prasinos</name>
    <dbReference type="NCBI Taxonomy" id="41875"/>
    <lineage>
        <taxon>Eukaryota</taxon>
        <taxon>Viridiplantae</taxon>
        <taxon>Chlorophyta</taxon>
        <taxon>Mamiellophyceae</taxon>
        <taxon>Mamiellales</taxon>
        <taxon>Bathycoccaceae</taxon>
        <taxon>Bathycoccus</taxon>
    </lineage>
</organism>
<keyword evidence="1" id="KW-0472">Membrane</keyword>
<evidence type="ECO:0000313" key="4">
    <source>
        <dbReference type="Proteomes" id="UP000198341"/>
    </source>
</evidence>